<name>A0A6J4VS73_9BACT</name>
<dbReference type="EMBL" id="CADCWM010000991">
    <property type="protein sequence ID" value="CAA9586420.1"/>
    <property type="molecule type" value="Genomic_DNA"/>
</dbReference>
<reference evidence="1" key="1">
    <citation type="submission" date="2020-02" db="EMBL/GenBank/DDBJ databases">
        <authorList>
            <person name="Meier V. D."/>
        </authorList>
    </citation>
    <scope>NUCLEOTIDE SEQUENCE</scope>
    <source>
        <strain evidence="1">AVDCRST_MAG88</strain>
    </source>
</reference>
<accession>A0A6J4VS73</accession>
<protein>
    <submittedName>
        <fullName evidence="1">Uncharacterized protein</fullName>
    </submittedName>
</protein>
<sequence length="32" mass="3191">SWGTTSSCAPCARMCKATRTRPIGSSGTSASA</sequence>
<evidence type="ECO:0000313" key="1">
    <source>
        <dbReference type="EMBL" id="CAA9586420.1"/>
    </source>
</evidence>
<proteinExistence type="predicted"/>
<feature type="non-terminal residue" evidence="1">
    <location>
        <position position="32"/>
    </location>
</feature>
<organism evidence="1">
    <name type="scientific">uncultured Thermomicrobiales bacterium</name>
    <dbReference type="NCBI Taxonomy" id="1645740"/>
    <lineage>
        <taxon>Bacteria</taxon>
        <taxon>Pseudomonadati</taxon>
        <taxon>Thermomicrobiota</taxon>
        <taxon>Thermomicrobia</taxon>
        <taxon>Thermomicrobiales</taxon>
        <taxon>environmental samples</taxon>
    </lineage>
</organism>
<gene>
    <name evidence="1" type="ORF">AVDCRST_MAG88-4012</name>
</gene>
<feature type="non-terminal residue" evidence="1">
    <location>
        <position position="1"/>
    </location>
</feature>
<dbReference type="AlphaFoldDB" id="A0A6J4VS73"/>